<organism evidence="2">
    <name type="scientific">Staphylothermus marinus</name>
    <dbReference type="NCBI Taxonomy" id="2280"/>
    <lineage>
        <taxon>Archaea</taxon>
        <taxon>Thermoproteota</taxon>
        <taxon>Thermoprotei</taxon>
        <taxon>Desulfurococcales</taxon>
        <taxon>Desulfurococcaceae</taxon>
        <taxon>Staphylothermus</taxon>
    </lineage>
</organism>
<gene>
    <name evidence="1" type="ORF">ENU09_00395</name>
    <name evidence="2" type="ORF">ENU20_00920</name>
</gene>
<reference evidence="2" key="1">
    <citation type="journal article" date="2020" name="mSystems">
        <title>Genome- and Community-Level Interaction Insights into Carbon Utilization and Element Cycling Functions of Hydrothermarchaeota in Hydrothermal Sediment.</title>
        <authorList>
            <person name="Zhou Z."/>
            <person name="Liu Y."/>
            <person name="Xu W."/>
            <person name="Pan J."/>
            <person name="Luo Z.H."/>
            <person name="Li M."/>
        </authorList>
    </citation>
    <scope>NUCLEOTIDE SEQUENCE [LARGE SCALE GENOMIC DNA]</scope>
    <source>
        <strain evidence="1">SpSt-638</strain>
        <strain evidence="2">SpSt-648</strain>
    </source>
</reference>
<evidence type="ECO:0000313" key="2">
    <source>
        <dbReference type="EMBL" id="HGQ73629.1"/>
    </source>
</evidence>
<name>A0A7C4NP29_STAMA</name>
<dbReference type="EMBL" id="DTBE01000009">
    <property type="protein sequence ID" value="HGQ59175.1"/>
    <property type="molecule type" value="Genomic_DNA"/>
</dbReference>
<comment type="caution">
    <text evidence="2">The sequence shown here is derived from an EMBL/GenBank/DDBJ whole genome shotgun (WGS) entry which is preliminary data.</text>
</comment>
<evidence type="ECO:0000313" key="1">
    <source>
        <dbReference type="EMBL" id="HGQ59175.1"/>
    </source>
</evidence>
<sequence>MYKLFVKIKHNVDSYDISIDKYRFDNGKLVETQYFNNVKQINIVAKQITISKQLSGEPLVLIVESHNPVINLISNSILVIRDEEG</sequence>
<dbReference type="EMBL" id="DTBP01000010">
    <property type="protein sequence ID" value="HGQ73629.1"/>
    <property type="molecule type" value="Genomic_DNA"/>
</dbReference>
<proteinExistence type="predicted"/>
<accession>A0A7C4NP29</accession>
<dbReference type="AlphaFoldDB" id="A0A7C4NP29"/>
<protein>
    <submittedName>
        <fullName evidence="2">Uncharacterized protein</fullName>
    </submittedName>
</protein>